<name>A0A0S4JN34_BODSA</name>
<sequence length="220" mass="24644">MQRGQSAAKRTASADGDRRLPSIASSEYYSRLEALELQLQEERKRRVNVEKTIQFLKEEQKDDRRTSGQAMSRSDLPVNPQSVLTELSLFLHQQRGGSSSRGSQRSAASSRRAAADGSTGRPPVQDIPTSASAQKPPRQPPVPRPPLLCSRQAVDSSATLWSVERHVKPQLPSQAKGCRNCDATPNRFARKRTSDVEVYLTQQRHDQRMQHLANFQLTPF</sequence>
<organism evidence="2 3">
    <name type="scientific">Bodo saltans</name>
    <name type="common">Flagellated protozoan</name>
    <dbReference type="NCBI Taxonomy" id="75058"/>
    <lineage>
        <taxon>Eukaryota</taxon>
        <taxon>Discoba</taxon>
        <taxon>Euglenozoa</taxon>
        <taxon>Kinetoplastea</taxon>
        <taxon>Metakinetoplastina</taxon>
        <taxon>Eubodonida</taxon>
        <taxon>Bodonidae</taxon>
        <taxon>Bodo</taxon>
    </lineage>
</organism>
<evidence type="ECO:0000313" key="3">
    <source>
        <dbReference type="Proteomes" id="UP000051952"/>
    </source>
</evidence>
<dbReference type="VEuPathDB" id="TriTrypDB:BSAL_33070"/>
<proteinExistence type="predicted"/>
<feature type="compositionally biased region" description="Basic and acidic residues" evidence="1">
    <location>
        <begin position="56"/>
        <end position="66"/>
    </location>
</feature>
<feature type="compositionally biased region" description="Pro residues" evidence="1">
    <location>
        <begin position="137"/>
        <end position="146"/>
    </location>
</feature>
<dbReference type="Proteomes" id="UP000051952">
    <property type="component" value="Unassembled WGS sequence"/>
</dbReference>
<accession>A0A0S4JN34</accession>
<feature type="compositionally biased region" description="Basic and acidic residues" evidence="1">
    <location>
        <begin position="40"/>
        <end position="49"/>
    </location>
</feature>
<dbReference type="EMBL" id="CYKH01001947">
    <property type="protein sequence ID" value="CUG91636.1"/>
    <property type="molecule type" value="Genomic_DNA"/>
</dbReference>
<reference evidence="3" key="1">
    <citation type="submission" date="2015-09" db="EMBL/GenBank/DDBJ databases">
        <authorList>
            <consortium name="Pathogen Informatics"/>
        </authorList>
    </citation>
    <scope>NUCLEOTIDE SEQUENCE [LARGE SCALE GENOMIC DNA]</scope>
    <source>
        <strain evidence="3">Lake Konstanz</strain>
    </source>
</reference>
<evidence type="ECO:0000256" key="1">
    <source>
        <dbReference type="SAM" id="MobiDB-lite"/>
    </source>
</evidence>
<gene>
    <name evidence="2" type="ORF">BSAL_33070</name>
</gene>
<feature type="compositionally biased region" description="Low complexity" evidence="1">
    <location>
        <begin position="93"/>
        <end position="112"/>
    </location>
</feature>
<feature type="region of interest" description="Disordered" evidence="1">
    <location>
        <begin position="1"/>
        <end position="25"/>
    </location>
</feature>
<feature type="region of interest" description="Disordered" evidence="1">
    <location>
        <begin position="93"/>
        <end position="147"/>
    </location>
</feature>
<feature type="region of interest" description="Disordered" evidence="1">
    <location>
        <begin position="40"/>
        <end position="80"/>
    </location>
</feature>
<evidence type="ECO:0000313" key="2">
    <source>
        <dbReference type="EMBL" id="CUG91636.1"/>
    </source>
</evidence>
<keyword evidence="3" id="KW-1185">Reference proteome</keyword>
<protein>
    <submittedName>
        <fullName evidence="2">Uncharacterized protein</fullName>
    </submittedName>
</protein>
<dbReference type="AlphaFoldDB" id="A0A0S4JN34"/>